<evidence type="ECO:0000256" key="1">
    <source>
        <dbReference type="SAM" id="MobiDB-lite"/>
    </source>
</evidence>
<comment type="caution">
    <text evidence="2">The sequence shown here is derived from an EMBL/GenBank/DDBJ whole genome shotgun (WGS) entry which is preliminary data.</text>
</comment>
<dbReference type="Pfam" id="PF07394">
    <property type="entry name" value="DUF1501"/>
    <property type="match status" value="1"/>
</dbReference>
<organism evidence="2 3">
    <name type="scientific">Chthoniobacter flavus Ellin428</name>
    <dbReference type="NCBI Taxonomy" id="497964"/>
    <lineage>
        <taxon>Bacteria</taxon>
        <taxon>Pseudomonadati</taxon>
        <taxon>Verrucomicrobiota</taxon>
        <taxon>Spartobacteria</taxon>
        <taxon>Chthoniobacterales</taxon>
        <taxon>Chthoniobacteraceae</taxon>
        <taxon>Chthoniobacter</taxon>
    </lineage>
</organism>
<reference evidence="2 3" key="1">
    <citation type="journal article" date="2011" name="J. Bacteriol.">
        <title>Genome sequence of Chthoniobacter flavus Ellin428, an aerobic heterotrophic soil bacterium.</title>
        <authorList>
            <person name="Kant R."/>
            <person name="van Passel M.W."/>
            <person name="Palva A."/>
            <person name="Lucas S."/>
            <person name="Lapidus A."/>
            <person name="Glavina Del Rio T."/>
            <person name="Dalin E."/>
            <person name="Tice H."/>
            <person name="Bruce D."/>
            <person name="Goodwin L."/>
            <person name="Pitluck S."/>
            <person name="Larimer F.W."/>
            <person name="Land M.L."/>
            <person name="Hauser L."/>
            <person name="Sangwan P."/>
            <person name="de Vos W.M."/>
            <person name="Janssen P.H."/>
            <person name="Smidt H."/>
        </authorList>
    </citation>
    <scope>NUCLEOTIDE SEQUENCE [LARGE SCALE GENOMIC DNA]</scope>
    <source>
        <strain evidence="2 3">Ellin428</strain>
    </source>
</reference>
<name>B4CZ33_9BACT</name>
<proteinExistence type="predicted"/>
<keyword evidence="3" id="KW-1185">Reference proteome</keyword>
<dbReference type="STRING" id="497964.CfE428DRAFT_1921"/>
<evidence type="ECO:0000313" key="2">
    <source>
        <dbReference type="EMBL" id="EDY20724.1"/>
    </source>
</evidence>
<dbReference type="EMBL" id="ABVL01000004">
    <property type="protein sequence ID" value="EDY20724.1"/>
    <property type="molecule type" value="Genomic_DNA"/>
</dbReference>
<sequence precursor="true">MNPSPYFRTPLTRRAMLQRCSLGFGSIALSGLLADQGYGAISPDAKPPGPHFKPRAKRVIFCYMSGGVSHVDSFDPKPELAKRNGQPMPVPVKPTMVQ</sequence>
<feature type="region of interest" description="Disordered" evidence="1">
    <location>
        <begin position="74"/>
        <end position="98"/>
    </location>
</feature>
<dbReference type="eggNOG" id="COG4102">
    <property type="taxonomic scope" value="Bacteria"/>
</dbReference>
<dbReference type="Proteomes" id="UP000005824">
    <property type="component" value="Unassembled WGS sequence"/>
</dbReference>
<evidence type="ECO:0000313" key="3">
    <source>
        <dbReference type="Proteomes" id="UP000005824"/>
    </source>
</evidence>
<dbReference type="AlphaFoldDB" id="B4CZ33"/>
<protein>
    <recommendedName>
        <fullName evidence="4">Sulfatase</fullName>
    </recommendedName>
</protein>
<dbReference type="InParanoid" id="B4CZ33"/>
<evidence type="ECO:0008006" key="4">
    <source>
        <dbReference type="Google" id="ProtNLM"/>
    </source>
</evidence>
<dbReference type="InterPro" id="IPR010869">
    <property type="entry name" value="DUF1501"/>
</dbReference>
<accession>B4CZ33</accession>
<gene>
    <name evidence="2" type="ORF">CfE428DRAFT_1921</name>
</gene>
<dbReference type="RefSeq" id="WP_006979246.1">
    <property type="nucleotide sequence ID" value="NZ_ABVL01000004.1"/>
</dbReference>